<dbReference type="GO" id="GO:0004930">
    <property type="term" value="F:G protein-coupled receptor activity"/>
    <property type="evidence" value="ECO:0007669"/>
    <property type="project" value="UniProtKB-KW"/>
</dbReference>
<sequence>VDTFFGDTISMVVIMTCCVVGIIVNVFILVIGYLDWATRKKLPNCYMIVSCLSSSRLLLQGTVLYSTLCQGTHHWNVLRVQSALLVLSSTACLWFAACLSAFYCVKIATFTQRHFLLMKLRISGMVPYLLLGSMLVSLISSVPFIWTDFSVHLCNSTRSSVKNTTGDSTVGNISYFKVFILYLTWMTIPLLFFTASSTLLIASLWRHTKQMRRNMTGFKDLSTQVHSNAIKTLISFLVLYFCSFVAEILLGIPSCLAKSRWKHSICSFIVAVCPSIHSILLIFFNVRLKQTFKGILLSMRGRILSPFVLSFVLIIN</sequence>
<evidence type="ECO:0000256" key="12">
    <source>
        <dbReference type="RuleBase" id="RU004424"/>
    </source>
</evidence>
<evidence type="ECO:0000256" key="5">
    <source>
        <dbReference type="ARBA" id="ARBA00022692"/>
    </source>
</evidence>
<feature type="transmembrane region" description="Helical" evidence="13">
    <location>
        <begin position="46"/>
        <end position="68"/>
    </location>
</feature>
<evidence type="ECO:0000313" key="15">
    <source>
        <dbReference type="Proteomes" id="UP000001646"/>
    </source>
</evidence>
<dbReference type="SUPFAM" id="SSF81321">
    <property type="entry name" value="Family A G protein-coupled receptor-like"/>
    <property type="match status" value="1"/>
</dbReference>
<dbReference type="InterPro" id="IPR007960">
    <property type="entry name" value="TAS2R"/>
</dbReference>
<evidence type="ECO:0000256" key="4">
    <source>
        <dbReference type="ARBA" id="ARBA00022606"/>
    </source>
</evidence>
<name>A0A803T096_ANOCA</name>
<dbReference type="GeneTree" id="ENSGT01150000286961"/>
<evidence type="ECO:0000256" key="2">
    <source>
        <dbReference type="ARBA" id="ARBA00007376"/>
    </source>
</evidence>
<evidence type="ECO:0000256" key="9">
    <source>
        <dbReference type="ARBA" id="ARBA00023170"/>
    </source>
</evidence>
<keyword evidence="7 12" id="KW-0297">G-protein coupled receptor</keyword>
<keyword evidence="9 12" id="KW-0675">Receptor</keyword>
<feature type="transmembrane region" description="Helical" evidence="13">
    <location>
        <begin position="126"/>
        <end position="146"/>
    </location>
</feature>
<dbReference type="Pfam" id="PF05296">
    <property type="entry name" value="TAS2R"/>
    <property type="match status" value="1"/>
</dbReference>
<keyword evidence="5 12" id="KW-0812">Transmembrane</keyword>
<comment type="similarity">
    <text evidence="2 11">Belongs to the G-protein coupled receptor T2R family.</text>
</comment>
<keyword evidence="4 12" id="KW-0716">Sensory transduction</keyword>
<keyword evidence="6 13" id="KW-1133">Transmembrane helix</keyword>
<dbReference type="GO" id="GO:0033038">
    <property type="term" value="F:bitter taste receptor activity"/>
    <property type="evidence" value="ECO:0000318"/>
    <property type="project" value="GO_Central"/>
</dbReference>
<evidence type="ECO:0000256" key="10">
    <source>
        <dbReference type="ARBA" id="ARBA00023224"/>
    </source>
</evidence>
<comment type="subcellular location">
    <subcellularLocation>
        <location evidence="1 12">Membrane</location>
        <topology evidence="1 12">Multi-pass membrane protein</topology>
    </subcellularLocation>
</comment>
<evidence type="ECO:0000256" key="7">
    <source>
        <dbReference type="ARBA" id="ARBA00023040"/>
    </source>
</evidence>
<evidence type="ECO:0000313" key="14">
    <source>
        <dbReference type="Ensembl" id="ENSACAP00000028636.1"/>
    </source>
</evidence>
<reference evidence="14" key="3">
    <citation type="submission" date="2025-09" db="UniProtKB">
        <authorList>
            <consortium name="Ensembl"/>
        </authorList>
    </citation>
    <scope>IDENTIFICATION</scope>
</reference>
<dbReference type="GO" id="GO:0016020">
    <property type="term" value="C:membrane"/>
    <property type="evidence" value="ECO:0000318"/>
    <property type="project" value="GO_Central"/>
</dbReference>
<feature type="transmembrane region" description="Helical" evidence="13">
    <location>
        <begin position="179"/>
        <end position="205"/>
    </location>
</feature>
<evidence type="ECO:0000256" key="6">
    <source>
        <dbReference type="ARBA" id="ARBA00022989"/>
    </source>
</evidence>
<keyword evidence="10 12" id="KW-0807">Transducer</keyword>
<dbReference type="Ensembl" id="ENSACAT00000051834.1">
    <property type="protein sequence ID" value="ENSACAP00000028636.1"/>
    <property type="gene ID" value="ENSACAG00000045257.1"/>
</dbReference>
<reference evidence="14" key="2">
    <citation type="submission" date="2025-08" db="UniProtKB">
        <authorList>
            <consortium name="Ensembl"/>
        </authorList>
    </citation>
    <scope>IDENTIFICATION</scope>
</reference>
<keyword evidence="8 12" id="KW-0472">Membrane</keyword>
<keyword evidence="15" id="KW-1185">Reference proteome</keyword>
<feature type="transmembrane region" description="Helical" evidence="13">
    <location>
        <begin position="233"/>
        <end position="252"/>
    </location>
</feature>
<dbReference type="Gene3D" id="1.20.1070.10">
    <property type="entry name" value="Rhodopsin 7-helix transmembrane proteins"/>
    <property type="match status" value="1"/>
</dbReference>
<dbReference type="PANTHER" id="PTHR11394">
    <property type="entry name" value="TASTE RECEPTOR TYPE 2"/>
    <property type="match status" value="1"/>
</dbReference>
<protein>
    <recommendedName>
        <fullName evidence="12">Taste receptor type 2</fullName>
    </recommendedName>
</protein>
<feature type="transmembrane region" description="Helical" evidence="13">
    <location>
        <begin position="264"/>
        <end position="284"/>
    </location>
</feature>
<dbReference type="InParanoid" id="A0A803T096"/>
<dbReference type="FunFam" id="1.20.1070.10:FF:000055">
    <property type="entry name" value="Taste receptor type 2"/>
    <property type="match status" value="1"/>
</dbReference>
<evidence type="ECO:0000256" key="1">
    <source>
        <dbReference type="ARBA" id="ARBA00004141"/>
    </source>
</evidence>
<dbReference type="AlphaFoldDB" id="A0A803T096"/>
<proteinExistence type="inferred from homology"/>
<evidence type="ECO:0000256" key="13">
    <source>
        <dbReference type="SAM" id="Phobius"/>
    </source>
</evidence>
<evidence type="ECO:0000256" key="3">
    <source>
        <dbReference type="ARBA" id="ARBA00022480"/>
    </source>
</evidence>
<feature type="transmembrane region" description="Helical" evidence="13">
    <location>
        <begin position="80"/>
        <end position="105"/>
    </location>
</feature>
<keyword evidence="3 12" id="KW-0919">Taste</keyword>
<evidence type="ECO:0000256" key="8">
    <source>
        <dbReference type="ARBA" id="ARBA00023136"/>
    </source>
</evidence>
<feature type="transmembrane region" description="Helical" evidence="13">
    <location>
        <begin position="12"/>
        <end position="34"/>
    </location>
</feature>
<dbReference type="PANTHER" id="PTHR11394:SF47">
    <property type="entry name" value="TASTE RECEPTOR TYPE 2 MEMBER 40"/>
    <property type="match status" value="1"/>
</dbReference>
<dbReference type="Proteomes" id="UP000001646">
    <property type="component" value="Chromosome 3"/>
</dbReference>
<accession>A0A803T096</accession>
<reference evidence="14 15" key="1">
    <citation type="submission" date="2009-12" db="EMBL/GenBank/DDBJ databases">
        <title>The Genome Sequence of Anolis carolinensis (Green Anole Lizard).</title>
        <authorList>
            <consortium name="The Genome Sequencing Platform"/>
            <person name="Di Palma F."/>
            <person name="Alfoldi J."/>
            <person name="Heiman D."/>
            <person name="Young S."/>
            <person name="Grabherr M."/>
            <person name="Johnson J."/>
            <person name="Lander E.S."/>
            <person name="Lindblad-Toh K."/>
        </authorList>
    </citation>
    <scope>NUCLEOTIDE SEQUENCE [LARGE SCALE GENOMIC DNA]</scope>
    <source>
        <strain evidence="14 15">JBL SC #1</strain>
    </source>
</reference>
<dbReference type="GO" id="GO:0001580">
    <property type="term" value="P:detection of chemical stimulus involved in sensory perception of bitter taste"/>
    <property type="evidence" value="ECO:0000318"/>
    <property type="project" value="GO_Central"/>
</dbReference>
<evidence type="ECO:0000256" key="11">
    <source>
        <dbReference type="RuleBase" id="RU004423"/>
    </source>
</evidence>
<organism evidence="14 15">
    <name type="scientific">Anolis carolinensis</name>
    <name type="common">Green anole</name>
    <name type="synonym">American chameleon</name>
    <dbReference type="NCBI Taxonomy" id="28377"/>
    <lineage>
        <taxon>Eukaryota</taxon>
        <taxon>Metazoa</taxon>
        <taxon>Chordata</taxon>
        <taxon>Craniata</taxon>
        <taxon>Vertebrata</taxon>
        <taxon>Euteleostomi</taxon>
        <taxon>Lepidosauria</taxon>
        <taxon>Squamata</taxon>
        <taxon>Bifurcata</taxon>
        <taxon>Unidentata</taxon>
        <taxon>Episquamata</taxon>
        <taxon>Toxicofera</taxon>
        <taxon>Iguania</taxon>
        <taxon>Dactyloidae</taxon>
        <taxon>Anolis</taxon>
    </lineage>
</organism>